<keyword evidence="2" id="KW-0645">Protease</keyword>
<feature type="transmembrane region" description="Helical" evidence="7">
    <location>
        <begin position="7"/>
        <end position="29"/>
    </location>
</feature>
<dbReference type="SUPFAM" id="SSF55486">
    <property type="entry name" value="Metalloproteases ('zincins'), catalytic domain"/>
    <property type="match status" value="1"/>
</dbReference>
<dbReference type="InterPro" id="IPR008753">
    <property type="entry name" value="Peptidase_M13_N"/>
</dbReference>
<dbReference type="PANTHER" id="PTHR11733">
    <property type="entry name" value="ZINC METALLOPROTEASE FAMILY M13 NEPRILYSIN-RELATED"/>
    <property type="match status" value="1"/>
</dbReference>
<evidence type="ECO:0000256" key="1">
    <source>
        <dbReference type="ARBA" id="ARBA00001947"/>
    </source>
</evidence>
<evidence type="ECO:0000256" key="7">
    <source>
        <dbReference type="SAM" id="Phobius"/>
    </source>
</evidence>
<keyword evidence="6" id="KW-0482">Metalloprotease</keyword>
<dbReference type="PANTHER" id="PTHR11733:SF208">
    <property type="entry name" value="PEPTIDASE M13 C-TERMINAL DOMAIN-CONTAINING PROTEIN"/>
    <property type="match status" value="1"/>
</dbReference>
<reference evidence="10" key="1">
    <citation type="submission" date="2021-04" db="EMBL/GenBank/DDBJ databases">
        <authorList>
            <consortium name="Molecular Ecology Group"/>
        </authorList>
    </citation>
    <scope>NUCLEOTIDE SEQUENCE</scope>
</reference>
<evidence type="ECO:0000256" key="3">
    <source>
        <dbReference type="ARBA" id="ARBA00022723"/>
    </source>
</evidence>
<evidence type="ECO:0000259" key="8">
    <source>
        <dbReference type="Pfam" id="PF01431"/>
    </source>
</evidence>
<dbReference type="AlphaFoldDB" id="A0A8S3ZKF7"/>
<dbReference type="GO" id="GO:0005886">
    <property type="term" value="C:plasma membrane"/>
    <property type="evidence" value="ECO:0007669"/>
    <property type="project" value="TreeGrafter"/>
</dbReference>
<dbReference type="Pfam" id="PF05649">
    <property type="entry name" value="Peptidase_M13_N"/>
    <property type="match status" value="1"/>
</dbReference>
<dbReference type="InterPro" id="IPR018497">
    <property type="entry name" value="Peptidase_M13_C"/>
</dbReference>
<dbReference type="CDD" id="cd08662">
    <property type="entry name" value="M13"/>
    <property type="match status" value="1"/>
</dbReference>
<proteinExistence type="predicted"/>
<keyword evidence="4" id="KW-0378">Hydrolase</keyword>
<dbReference type="InterPro" id="IPR000718">
    <property type="entry name" value="Peptidase_M13"/>
</dbReference>
<dbReference type="Proteomes" id="UP000678393">
    <property type="component" value="Unassembled WGS sequence"/>
</dbReference>
<evidence type="ECO:0000256" key="6">
    <source>
        <dbReference type="ARBA" id="ARBA00023049"/>
    </source>
</evidence>
<dbReference type="PRINTS" id="PR00786">
    <property type="entry name" value="NEPRILYSIN"/>
</dbReference>
<evidence type="ECO:0000313" key="10">
    <source>
        <dbReference type="EMBL" id="CAG5129963.1"/>
    </source>
</evidence>
<feature type="non-terminal residue" evidence="10">
    <location>
        <position position="565"/>
    </location>
</feature>
<dbReference type="PROSITE" id="PS51885">
    <property type="entry name" value="NEPRILYSIN"/>
    <property type="match status" value="1"/>
</dbReference>
<sequence length="565" mass="64979">WSTKACLAALVIVFIIMLILIGLFVFYYVRIKQISKYTGEMAAGDVCITNECVAAAAQMMKKMNRTADPCVDFHEFACGRYIRETVLPKGYTEVNVFTTITDRNEMVMKDIISSEITADEPKYLQNMKRFYKSCMDVEQIEKTGLAEYFKDPFSKDWPTINPATWDEANFHLNGVIARFVSVDTQAIFIIQAGLDYKNSSKKVLFLRDPELGIDPEFYFVPRNDPLILAYQKFIKDITVVLGANEATAEKDAMDLVDFEIALTKIMVSKAEKQDFNKAYNPVTMRQLGSLYPKLDIPRATRALYSTANITIPDNETVINMHPPYMEKLHKTVSNFSGRVVQNFFSFKYALNRVQDLSHRLREVKLDYDKVMEGKTEETPRWKSCLSSTSSAFWVGMSKQFVARKFSQKAKNYIMEMIDKLKTSFRQIIEETSWMVPPTKQAAFKKLAYMTSKIGYPDTHFTDQDVDETYEHYQMREDNYYGNWNLILTLSRIESLISLRTPVDKNEWRMAPYEVNAYYSAAENQIAFPAGVVQSPFFSQAFPDYINYGAVGVVIGHEITHGFDNE</sequence>
<keyword evidence="7" id="KW-0472">Membrane</keyword>
<dbReference type="OrthoDB" id="6147780at2759"/>
<gene>
    <name evidence="10" type="ORF">CUNI_LOCUS15521</name>
</gene>
<dbReference type="GO" id="GO:0004222">
    <property type="term" value="F:metalloendopeptidase activity"/>
    <property type="evidence" value="ECO:0007669"/>
    <property type="project" value="InterPro"/>
</dbReference>
<dbReference type="InterPro" id="IPR042089">
    <property type="entry name" value="Peptidase_M13_dom_2"/>
</dbReference>
<comment type="cofactor">
    <cofactor evidence="1">
        <name>Zn(2+)</name>
        <dbReference type="ChEBI" id="CHEBI:29105"/>
    </cofactor>
</comment>
<keyword evidence="7" id="KW-0812">Transmembrane</keyword>
<evidence type="ECO:0000259" key="9">
    <source>
        <dbReference type="Pfam" id="PF05649"/>
    </source>
</evidence>
<dbReference type="GO" id="GO:0046872">
    <property type="term" value="F:metal ion binding"/>
    <property type="evidence" value="ECO:0007669"/>
    <property type="project" value="UniProtKB-KW"/>
</dbReference>
<protein>
    <recommendedName>
        <fullName evidence="12">M13 family peptidase</fullName>
    </recommendedName>
</protein>
<feature type="domain" description="Peptidase M13 N-terminal" evidence="9">
    <location>
        <begin position="69"/>
        <end position="456"/>
    </location>
</feature>
<feature type="domain" description="Peptidase M13 C-terminal" evidence="8">
    <location>
        <begin position="515"/>
        <end position="564"/>
    </location>
</feature>
<keyword evidence="3" id="KW-0479">Metal-binding</keyword>
<keyword evidence="7" id="KW-1133">Transmembrane helix</keyword>
<accession>A0A8S3ZKF7</accession>
<dbReference type="Gene3D" id="1.10.1380.10">
    <property type="entry name" value="Neutral endopeptidase , domain2"/>
    <property type="match status" value="1"/>
</dbReference>
<evidence type="ECO:0000256" key="4">
    <source>
        <dbReference type="ARBA" id="ARBA00022801"/>
    </source>
</evidence>
<dbReference type="Pfam" id="PF01431">
    <property type="entry name" value="Peptidase_M13"/>
    <property type="match status" value="1"/>
</dbReference>
<evidence type="ECO:0000256" key="2">
    <source>
        <dbReference type="ARBA" id="ARBA00022670"/>
    </source>
</evidence>
<evidence type="ECO:0008006" key="12">
    <source>
        <dbReference type="Google" id="ProtNLM"/>
    </source>
</evidence>
<evidence type="ECO:0000313" key="11">
    <source>
        <dbReference type="Proteomes" id="UP000678393"/>
    </source>
</evidence>
<name>A0A8S3ZKF7_9EUPU</name>
<evidence type="ECO:0000256" key="5">
    <source>
        <dbReference type="ARBA" id="ARBA00022833"/>
    </source>
</evidence>
<keyword evidence="5" id="KW-0862">Zinc</keyword>
<keyword evidence="11" id="KW-1185">Reference proteome</keyword>
<feature type="non-terminal residue" evidence="10">
    <location>
        <position position="1"/>
    </location>
</feature>
<organism evidence="10 11">
    <name type="scientific">Candidula unifasciata</name>
    <dbReference type="NCBI Taxonomy" id="100452"/>
    <lineage>
        <taxon>Eukaryota</taxon>
        <taxon>Metazoa</taxon>
        <taxon>Spiralia</taxon>
        <taxon>Lophotrochozoa</taxon>
        <taxon>Mollusca</taxon>
        <taxon>Gastropoda</taxon>
        <taxon>Heterobranchia</taxon>
        <taxon>Euthyneura</taxon>
        <taxon>Panpulmonata</taxon>
        <taxon>Eupulmonata</taxon>
        <taxon>Stylommatophora</taxon>
        <taxon>Helicina</taxon>
        <taxon>Helicoidea</taxon>
        <taxon>Geomitridae</taxon>
        <taxon>Candidula</taxon>
    </lineage>
</organism>
<dbReference type="GO" id="GO:0016485">
    <property type="term" value="P:protein processing"/>
    <property type="evidence" value="ECO:0007669"/>
    <property type="project" value="TreeGrafter"/>
</dbReference>
<comment type="caution">
    <text evidence="10">The sequence shown here is derived from an EMBL/GenBank/DDBJ whole genome shotgun (WGS) entry which is preliminary data.</text>
</comment>
<dbReference type="EMBL" id="CAJHNH020003779">
    <property type="protein sequence ID" value="CAG5129963.1"/>
    <property type="molecule type" value="Genomic_DNA"/>
</dbReference>